<evidence type="ECO:0000313" key="3">
    <source>
        <dbReference type="Proteomes" id="UP000054485"/>
    </source>
</evidence>
<dbReference type="Proteomes" id="UP000054485">
    <property type="component" value="Unassembled WGS sequence"/>
</dbReference>
<evidence type="ECO:0008006" key="4">
    <source>
        <dbReference type="Google" id="ProtNLM"/>
    </source>
</evidence>
<keyword evidence="1" id="KW-0732">Signal</keyword>
<dbReference type="HOGENOM" id="CLU_3070274_0_0_1"/>
<protein>
    <recommendedName>
        <fullName evidence="4">Hydrophobin</fullName>
    </recommendedName>
</protein>
<dbReference type="EMBL" id="KN835652">
    <property type="protein sequence ID" value="KIK35199.1"/>
    <property type="molecule type" value="Genomic_DNA"/>
</dbReference>
<dbReference type="AlphaFoldDB" id="A0A0D0AAR9"/>
<evidence type="ECO:0000256" key="1">
    <source>
        <dbReference type="SAM" id="SignalP"/>
    </source>
</evidence>
<gene>
    <name evidence="2" type="ORF">CY34DRAFT_812358</name>
</gene>
<sequence length="53" mass="5749">MHFSFLVVVTALAVCVSANACHYQLHICDRDSECCGSLRCNLVDVSMSGLLCI</sequence>
<proteinExistence type="predicted"/>
<organism evidence="2 3">
    <name type="scientific">Suillus luteus UH-Slu-Lm8-n1</name>
    <dbReference type="NCBI Taxonomy" id="930992"/>
    <lineage>
        <taxon>Eukaryota</taxon>
        <taxon>Fungi</taxon>
        <taxon>Dikarya</taxon>
        <taxon>Basidiomycota</taxon>
        <taxon>Agaricomycotina</taxon>
        <taxon>Agaricomycetes</taxon>
        <taxon>Agaricomycetidae</taxon>
        <taxon>Boletales</taxon>
        <taxon>Suillineae</taxon>
        <taxon>Suillaceae</taxon>
        <taxon>Suillus</taxon>
    </lineage>
</organism>
<feature type="signal peptide" evidence="1">
    <location>
        <begin position="1"/>
        <end position="20"/>
    </location>
</feature>
<reference evidence="2 3" key="1">
    <citation type="submission" date="2014-04" db="EMBL/GenBank/DDBJ databases">
        <authorList>
            <consortium name="DOE Joint Genome Institute"/>
            <person name="Kuo A."/>
            <person name="Ruytinx J."/>
            <person name="Rineau F."/>
            <person name="Colpaert J."/>
            <person name="Kohler A."/>
            <person name="Nagy L.G."/>
            <person name="Floudas D."/>
            <person name="Copeland A."/>
            <person name="Barry K.W."/>
            <person name="Cichocki N."/>
            <person name="Veneault-Fourrey C."/>
            <person name="LaButti K."/>
            <person name="Lindquist E.A."/>
            <person name="Lipzen A."/>
            <person name="Lundell T."/>
            <person name="Morin E."/>
            <person name="Murat C."/>
            <person name="Sun H."/>
            <person name="Tunlid A."/>
            <person name="Henrissat B."/>
            <person name="Grigoriev I.V."/>
            <person name="Hibbett D.S."/>
            <person name="Martin F."/>
            <person name="Nordberg H.P."/>
            <person name="Cantor M.N."/>
            <person name="Hua S.X."/>
        </authorList>
    </citation>
    <scope>NUCLEOTIDE SEQUENCE [LARGE SCALE GENOMIC DNA]</scope>
    <source>
        <strain evidence="2 3">UH-Slu-Lm8-n1</strain>
    </source>
</reference>
<evidence type="ECO:0000313" key="2">
    <source>
        <dbReference type="EMBL" id="KIK35199.1"/>
    </source>
</evidence>
<keyword evidence="3" id="KW-1185">Reference proteome</keyword>
<feature type="chain" id="PRO_5002206733" description="Hydrophobin" evidence="1">
    <location>
        <begin position="21"/>
        <end position="53"/>
    </location>
</feature>
<reference evidence="3" key="2">
    <citation type="submission" date="2015-01" db="EMBL/GenBank/DDBJ databases">
        <title>Evolutionary Origins and Diversification of the Mycorrhizal Mutualists.</title>
        <authorList>
            <consortium name="DOE Joint Genome Institute"/>
            <consortium name="Mycorrhizal Genomics Consortium"/>
            <person name="Kohler A."/>
            <person name="Kuo A."/>
            <person name="Nagy L.G."/>
            <person name="Floudas D."/>
            <person name="Copeland A."/>
            <person name="Barry K.W."/>
            <person name="Cichocki N."/>
            <person name="Veneault-Fourrey C."/>
            <person name="LaButti K."/>
            <person name="Lindquist E.A."/>
            <person name="Lipzen A."/>
            <person name="Lundell T."/>
            <person name="Morin E."/>
            <person name="Murat C."/>
            <person name="Riley R."/>
            <person name="Ohm R."/>
            <person name="Sun H."/>
            <person name="Tunlid A."/>
            <person name="Henrissat B."/>
            <person name="Grigoriev I.V."/>
            <person name="Hibbett D.S."/>
            <person name="Martin F."/>
        </authorList>
    </citation>
    <scope>NUCLEOTIDE SEQUENCE [LARGE SCALE GENOMIC DNA]</scope>
    <source>
        <strain evidence="3">UH-Slu-Lm8-n1</strain>
    </source>
</reference>
<dbReference type="InParanoid" id="A0A0D0AAR9"/>
<name>A0A0D0AAR9_9AGAM</name>
<dbReference type="OrthoDB" id="2691900at2759"/>
<accession>A0A0D0AAR9</accession>